<dbReference type="GO" id="GO:0017116">
    <property type="term" value="F:single-stranded DNA helicase activity"/>
    <property type="evidence" value="ECO:0007669"/>
    <property type="project" value="TreeGrafter"/>
</dbReference>
<dbReference type="GO" id="GO:0003697">
    <property type="term" value="F:single-stranded DNA binding"/>
    <property type="evidence" value="ECO:0007669"/>
    <property type="project" value="TreeGrafter"/>
</dbReference>
<dbReference type="GO" id="GO:1902975">
    <property type="term" value="P:mitotic DNA replication initiation"/>
    <property type="evidence" value="ECO:0007669"/>
    <property type="project" value="TreeGrafter"/>
</dbReference>
<dbReference type="GO" id="GO:0005634">
    <property type="term" value="C:nucleus"/>
    <property type="evidence" value="ECO:0007669"/>
    <property type="project" value="TreeGrafter"/>
</dbReference>
<reference evidence="4 5" key="1">
    <citation type="journal article" date="2014" name="Mol. Plant">
        <title>Chromosome Scale Genome Assembly and Transcriptome Profiling of Nannochloropsis gaditana in Nitrogen Depletion.</title>
        <authorList>
            <person name="Corteggiani Carpinelli E."/>
            <person name="Telatin A."/>
            <person name="Vitulo N."/>
            <person name="Forcato C."/>
            <person name="D'Angelo M."/>
            <person name="Schiavon R."/>
            <person name="Vezzi A."/>
            <person name="Giacometti G.M."/>
            <person name="Morosinotto T."/>
            <person name="Valle G."/>
        </authorList>
    </citation>
    <scope>NUCLEOTIDE SEQUENCE [LARGE SCALE GENOMIC DNA]</scope>
    <source>
        <strain evidence="4 5">B-31</strain>
    </source>
</reference>
<feature type="domain" description="MCM C-terminal AAA(+) ATPase" evidence="3">
    <location>
        <begin position="47"/>
        <end position="92"/>
    </location>
</feature>
<organism evidence="4 5">
    <name type="scientific">Nannochloropsis gaditana</name>
    <dbReference type="NCBI Taxonomy" id="72520"/>
    <lineage>
        <taxon>Eukaryota</taxon>
        <taxon>Sar</taxon>
        <taxon>Stramenopiles</taxon>
        <taxon>Ochrophyta</taxon>
        <taxon>Eustigmatophyceae</taxon>
        <taxon>Eustigmatales</taxon>
        <taxon>Monodopsidaceae</taxon>
        <taxon>Nannochloropsis</taxon>
    </lineage>
</organism>
<feature type="non-terminal residue" evidence="4">
    <location>
        <position position="100"/>
    </location>
</feature>
<evidence type="ECO:0000313" key="4">
    <source>
        <dbReference type="EMBL" id="EWM30135.1"/>
    </source>
</evidence>
<dbReference type="GO" id="GO:0005524">
    <property type="term" value="F:ATP binding"/>
    <property type="evidence" value="ECO:0007669"/>
    <property type="project" value="UniProtKB-KW"/>
</dbReference>
<evidence type="ECO:0000256" key="2">
    <source>
        <dbReference type="ARBA" id="ARBA00022840"/>
    </source>
</evidence>
<evidence type="ECO:0000259" key="3">
    <source>
        <dbReference type="Pfam" id="PF00493"/>
    </source>
</evidence>
<dbReference type="Gene3D" id="3.40.50.300">
    <property type="entry name" value="P-loop containing nucleotide triphosphate hydrolases"/>
    <property type="match status" value="1"/>
</dbReference>
<name>W7TSD3_9STRA</name>
<dbReference type="PANTHER" id="PTHR11630:SF46">
    <property type="entry name" value="DNA REPLICATION LICENSING FACTOR MCM3-RELATED"/>
    <property type="match status" value="1"/>
</dbReference>
<sequence length="100" mass="10766">MGIYKALAGQHQGSTSGIFQTVVLVNNVRLIGKDSGSLKMNADDIGHIRSLAKDQPRVLDVLGRSLAPSIFGHDFIKKALILQAVSGVEKSLVRPRCPFP</sequence>
<keyword evidence="1" id="KW-0547">Nucleotide-binding</keyword>
<dbReference type="GO" id="GO:0042555">
    <property type="term" value="C:MCM complex"/>
    <property type="evidence" value="ECO:0007669"/>
    <property type="project" value="TreeGrafter"/>
</dbReference>
<evidence type="ECO:0000256" key="1">
    <source>
        <dbReference type="ARBA" id="ARBA00022741"/>
    </source>
</evidence>
<dbReference type="GO" id="GO:0000727">
    <property type="term" value="P:double-strand break repair via break-induced replication"/>
    <property type="evidence" value="ECO:0007669"/>
    <property type="project" value="TreeGrafter"/>
</dbReference>
<dbReference type="AlphaFoldDB" id="W7TSD3"/>
<dbReference type="InterPro" id="IPR031327">
    <property type="entry name" value="MCM"/>
</dbReference>
<dbReference type="Pfam" id="PF00493">
    <property type="entry name" value="MCM"/>
    <property type="match status" value="1"/>
</dbReference>
<dbReference type="InterPro" id="IPR001208">
    <property type="entry name" value="MCM_dom"/>
</dbReference>
<dbReference type="EMBL" id="AZIL01000044">
    <property type="protein sequence ID" value="EWM30135.1"/>
    <property type="molecule type" value="Genomic_DNA"/>
</dbReference>
<dbReference type="GO" id="GO:0006271">
    <property type="term" value="P:DNA strand elongation involved in DNA replication"/>
    <property type="evidence" value="ECO:0007669"/>
    <property type="project" value="TreeGrafter"/>
</dbReference>
<proteinExistence type="predicted"/>
<dbReference type="Proteomes" id="UP000019335">
    <property type="component" value="Chromosome 1"/>
</dbReference>
<protein>
    <submittedName>
        <fullName evidence="4">Dna replication licensing factor mcm3-like protein</fullName>
    </submittedName>
</protein>
<comment type="caution">
    <text evidence="4">The sequence shown here is derived from an EMBL/GenBank/DDBJ whole genome shotgun (WGS) entry which is preliminary data.</text>
</comment>
<gene>
    <name evidence="4" type="ORF">Naga_102881g1</name>
</gene>
<dbReference type="InterPro" id="IPR027417">
    <property type="entry name" value="P-loop_NTPase"/>
</dbReference>
<dbReference type="PANTHER" id="PTHR11630">
    <property type="entry name" value="DNA REPLICATION LICENSING FACTOR MCM FAMILY MEMBER"/>
    <property type="match status" value="1"/>
</dbReference>
<keyword evidence="5" id="KW-1185">Reference proteome</keyword>
<dbReference type="OrthoDB" id="1882346at2759"/>
<evidence type="ECO:0000313" key="5">
    <source>
        <dbReference type="Proteomes" id="UP000019335"/>
    </source>
</evidence>
<accession>W7TSD3</accession>
<keyword evidence="2" id="KW-0067">ATP-binding</keyword>